<proteinExistence type="predicted"/>
<evidence type="ECO:0000313" key="10">
    <source>
        <dbReference type="EMBL" id="MCW3805223.1"/>
    </source>
</evidence>
<dbReference type="InterPro" id="IPR004358">
    <property type="entry name" value="Sig_transdc_His_kin-like_C"/>
</dbReference>
<evidence type="ECO:0000256" key="1">
    <source>
        <dbReference type="ARBA" id="ARBA00000085"/>
    </source>
</evidence>
<dbReference type="CDD" id="cd00130">
    <property type="entry name" value="PAS"/>
    <property type="match status" value="1"/>
</dbReference>
<dbReference type="InterPro" id="IPR036097">
    <property type="entry name" value="HisK_dim/P_sf"/>
</dbReference>
<dbReference type="Proteomes" id="UP001207408">
    <property type="component" value="Unassembled WGS sequence"/>
</dbReference>
<dbReference type="PROSITE" id="PS50113">
    <property type="entry name" value="PAC"/>
    <property type="match status" value="2"/>
</dbReference>
<dbReference type="GO" id="GO:0000155">
    <property type="term" value="F:phosphorelay sensor kinase activity"/>
    <property type="evidence" value="ECO:0007669"/>
    <property type="project" value="InterPro"/>
</dbReference>
<feature type="modified residue" description="4-aspartylphosphate" evidence="6">
    <location>
        <position position="828"/>
    </location>
</feature>
<dbReference type="EMBL" id="JAPDPI010000009">
    <property type="protein sequence ID" value="MCW3805223.1"/>
    <property type="molecule type" value="Genomic_DNA"/>
</dbReference>
<dbReference type="CDD" id="cd16922">
    <property type="entry name" value="HATPase_EvgS-ArcB-TorS-like"/>
    <property type="match status" value="1"/>
</dbReference>
<protein>
    <recommendedName>
        <fullName evidence="2">histidine kinase</fullName>
        <ecNumber evidence="2">2.7.13.3</ecNumber>
    </recommendedName>
</protein>
<dbReference type="SMART" id="SM00086">
    <property type="entry name" value="PAC"/>
    <property type="match status" value="2"/>
</dbReference>
<evidence type="ECO:0000313" key="11">
    <source>
        <dbReference type="Proteomes" id="UP001207408"/>
    </source>
</evidence>
<dbReference type="Pfam" id="PF00512">
    <property type="entry name" value="HisKA"/>
    <property type="match status" value="1"/>
</dbReference>
<dbReference type="Pfam" id="PF08447">
    <property type="entry name" value="PAS_3"/>
    <property type="match status" value="2"/>
</dbReference>
<dbReference type="PROSITE" id="PS50109">
    <property type="entry name" value="HIS_KIN"/>
    <property type="match status" value="1"/>
</dbReference>
<dbReference type="PANTHER" id="PTHR43047">
    <property type="entry name" value="TWO-COMPONENT HISTIDINE PROTEIN KINASE"/>
    <property type="match status" value="1"/>
</dbReference>
<feature type="domain" description="Histidine kinase" evidence="7">
    <location>
        <begin position="532"/>
        <end position="754"/>
    </location>
</feature>
<evidence type="ECO:0000256" key="4">
    <source>
        <dbReference type="ARBA" id="ARBA00022679"/>
    </source>
</evidence>
<dbReference type="SUPFAM" id="SSF55785">
    <property type="entry name" value="PYP-like sensor domain (PAS domain)"/>
    <property type="match status" value="2"/>
</dbReference>
<evidence type="ECO:0000256" key="5">
    <source>
        <dbReference type="ARBA" id="ARBA00022777"/>
    </source>
</evidence>
<dbReference type="FunFam" id="3.30.565.10:FF:000010">
    <property type="entry name" value="Sensor histidine kinase RcsC"/>
    <property type="match status" value="1"/>
</dbReference>
<sequence length="1006" mass="115772">MELLKPGWDRQMQLINKIANSSCSFLAKACDNQFEIISSTNCISVNTREGALLNSSEYALNEVLSKNSLPISSYITSRDDKYQSFLTVAIITNDDMAWGAIVLLKEDRILFDYEAEKDVLLFAQIIADQINLHQVNNSLNSDKEYLIKDQVISYFFNKMLVVPWCLEYKTGNFTYIGNQGKKILGYDSKNWKTIHDWSKCIHPEDRERITNLFQSNSKKGKDHFFEYRLVKKNGDIIWIRHLVKAINTNDNNSYELTGLFIDITSIKENEQHLTALNNQLKYILNATNTFLSIVDNNDHIIFHSHEDIKKINVKCYQHFANRQTRCTECPLRNMEKTKSIFYDEINHKTYQVTAFPFEVAKDIWHMAEVRIDITDRIERENEIVSLKKMLEFNMEAGNIGYFEYNFKENTIKSNNVFNTITGYNFNGEPIQFEWLLSRFHPDDVHTVIDYFAKAQKGSRLNFECRILHADNKYIWISYSGQIVSYNRAEGKPLSIAGIIKEITSSKQLLQDLVFERNKSLKASEAKSAFLANMSHEIRTPMNAIIGFTELLGKHVTEPPYNDFLNSIKNSGKVLLSLINDLLDFEKIEAGKMLINKEWINFTQLVAEIKNTFSVLANEKQIALLIKPGENFPQKIYIDYLKINQILLNLVNNALKFTHEGSITIKYGFSFYDNDQEGVLSFTVSDTGIGIPENKRTHIFEPFMQGEKSTEKNYQGTGLGLSIVQKIVHTMGGNIALTSERDKGSTFSILIPDIQCSQDFAEEDSIDINDNYNISFNNELILIADSIQLNREVLYAMCRSINFTCLSVSSGTEVLEHLASSDVKLVIMDMDIDEKEPFHTIKKIRNNEKTKDIPVIAISTSQTYTQVKKAYQNDFSGFLSKPIVEAKLVRELEKYFTPLNMNLKESIHNNPINFSGMMPDKHNVVKNIFINRLIPVWSELSEILSSENLNIFTKELNELLNDNEWPDLSIYTQKLETAIKSYDFEAIQNLIASFNTFIQKVNPEHLP</sequence>
<evidence type="ECO:0000259" key="9">
    <source>
        <dbReference type="PROSITE" id="PS50113"/>
    </source>
</evidence>
<dbReference type="InterPro" id="IPR003661">
    <property type="entry name" value="HisK_dim/P_dom"/>
</dbReference>
<dbReference type="InterPro" id="IPR035965">
    <property type="entry name" value="PAS-like_dom_sf"/>
</dbReference>
<evidence type="ECO:0000256" key="2">
    <source>
        <dbReference type="ARBA" id="ARBA00012438"/>
    </source>
</evidence>
<dbReference type="PRINTS" id="PR00344">
    <property type="entry name" value="BCTRLSENSOR"/>
</dbReference>
<dbReference type="InterPro" id="IPR001610">
    <property type="entry name" value="PAC"/>
</dbReference>
<keyword evidence="11" id="KW-1185">Reference proteome</keyword>
<dbReference type="InterPro" id="IPR013655">
    <property type="entry name" value="PAS_fold_3"/>
</dbReference>
<comment type="caution">
    <text evidence="10">The sequence shown here is derived from an EMBL/GenBank/DDBJ whole genome shotgun (WGS) entry which is preliminary data.</text>
</comment>
<gene>
    <name evidence="10" type="ORF">OM074_06265</name>
</gene>
<dbReference type="InterPro" id="IPR001789">
    <property type="entry name" value="Sig_transdc_resp-reg_receiver"/>
</dbReference>
<keyword evidence="5" id="KW-0418">Kinase</keyword>
<keyword evidence="4" id="KW-0808">Transferase</keyword>
<dbReference type="Pfam" id="PF02518">
    <property type="entry name" value="HATPase_c"/>
    <property type="match status" value="1"/>
</dbReference>
<comment type="catalytic activity">
    <reaction evidence="1">
        <text>ATP + protein L-histidine = ADP + protein N-phospho-L-histidine.</text>
        <dbReference type="EC" id="2.7.13.3"/>
    </reaction>
</comment>
<name>A0AAE3SJB2_9BACT</name>
<evidence type="ECO:0000259" key="7">
    <source>
        <dbReference type="PROSITE" id="PS50109"/>
    </source>
</evidence>
<keyword evidence="10" id="KW-0067">ATP-binding</keyword>
<dbReference type="Gene3D" id="3.30.450.20">
    <property type="entry name" value="PAS domain"/>
    <property type="match status" value="2"/>
</dbReference>
<dbReference type="SMART" id="SM00388">
    <property type="entry name" value="HisKA"/>
    <property type="match status" value="1"/>
</dbReference>
<dbReference type="SMART" id="SM00448">
    <property type="entry name" value="REC"/>
    <property type="match status" value="1"/>
</dbReference>
<keyword evidence="10" id="KW-0547">Nucleotide-binding</keyword>
<dbReference type="RefSeq" id="WP_301198523.1">
    <property type="nucleotide sequence ID" value="NZ_JAPDPI010000009.1"/>
</dbReference>
<feature type="domain" description="PAC" evidence="9">
    <location>
        <begin position="460"/>
        <end position="514"/>
    </location>
</feature>
<dbReference type="SUPFAM" id="SSF47384">
    <property type="entry name" value="Homodimeric domain of signal transducing histidine kinase"/>
    <property type="match status" value="1"/>
</dbReference>
<dbReference type="EC" id="2.7.13.3" evidence="2"/>
<dbReference type="InterPro" id="IPR000700">
    <property type="entry name" value="PAS-assoc_C"/>
</dbReference>
<evidence type="ECO:0000259" key="8">
    <source>
        <dbReference type="PROSITE" id="PS50110"/>
    </source>
</evidence>
<dbReference type="Gene3D" id="1.10.287.130">
    <property type="match status" value="1"/>
</dbReference>
<feature type="domain" description="Response regulatory" evidence="8">
    <location>
        <begin position="779"/>
        <end position="895"/>
    </location>
</feature>
<keyword evidence="3 6" id="KW-0597">Phosphoprotein</keyword>
<dbReference type="AlphaFoldDB" id="A0AAE3SJB2"/>
<accession>A0AAE3SJB2</accession>
<dbReference type="CDD" id="cd17546">
    <property type="entry name" value="REC_hyHK_CKI1_RcsC-like"/>
    <property type="match status" value="1"/>
</dbReference>
<reference evidence="10" key="1">
    <citation type="submission" date="2022-10" db="EMBL/GenBank/DDBJ databases">
        <authorList>
            <person name="Yu W.X."/>
        </authorList>
    </citation>
    <scope>NUCLEOTIDE SEQUENCE</scope>
    <source>
        <strain evidence="10">D04</strain>
    </source>
</reference>
<dbReference type="CDD" id="cd00082">
    <property type="entry name" value="HisKA"/>
    <property type="match status" value="1"/>
</dbReference>
<dbReference type="InterPro" id="IPR011006">
    <property type="entry name" value="CheY-like_superfamily"/>
</dbReference>
<organism evidence="10 11">
    <name type="scientific">Plebeiibacterium marinum</name>
    <dbReference type="NCBI Taxonomy" id="2992111"/>
    <lineage>
        <taxon>Bacteria</taxon>
        <taxon>Pseudomonadati</taxon>
        <taxon>Bacteroidota</taxon>
        <taxon>Bacteroidia</taxon>
        <taxon>Marinilabiliales</taxon>
        <taxon>Marinilabiliaceae</taxon>
        <taxon>Plebeiibacterium</taxon>
    </lineage>
</organism>
<dbReference type="InterPro" id="IPR000014">
    <property type="entry name" value="PAS"/>
</dbReference>
<dbReference type="SUPFAM" id="SSF55874">
    <property type="entry name" value="ATPase domain of HSP90 chaperone/DNA topoisomerase II/histidine kinase"/>
    <property type="match status" value="1"/>
</dbReference>
<dbReference type="InterPro" id="IPR003594">
    <property type="entry name" value="HATPase_dom"/>
</dbReference>
<evidence type="ECO:0000256" key="6">
    <source>
        <dbReference type="PROSITE-ProRule" id="PRU00169"/>
    </source>
</evidence>
<dbReference type="NCBIfam" id="TIGR00229">
    <property type="entry name" value="sensory_box"/>
    <property type="match status" value="1"/>
</dbReference>
<feature type="domain" description="PAC" evidence="9">
    <location>
        <begin position="223"/>
        <end position="275"/>
    </location>
</feature>
<dbReference type="SUPFAM" id="SSF52172">
    <property type="entry name" value="CheY-like"/>
    <property type="match status" value="1"/>
</dbReference>
<dbReference type="GO" id="GO:0005524">
    <property type="term" value="F:ATP binding"/>
    <property type="evidence" value="ECO:0007669"/>
    <property type="project" value="UniProtKB-KW"/>
</dbReference>
<evidence type="ECO:0000256" key="3">
    <source>
        <dbReference type="ARBA" id="ARBA00022553"/>
    </source>
</evidence>
<dbReference type="InterPro" id="IPR036890">
    <property type="entry name" value="HATPase_C_sf"/>
</dbReference>
<dbReference type="PROSITE" id="PS50110">
    <property type="entry name" value="RESPONSE_REGULATORY"/>
    <property type="match status" value="1"/>
</dbReference>
<dbReference type="Gene3D" id="3.30.565.10">
    <property type="entry name" value="Histidine kinase-like ATPase, C-terminal domain"/>
    <property type="match status" value="1"/>
</dbReference>
<dbReference type="Gene3D" id="3.40.50.2300">
    <property type="match status" value="1"/>
</dbReference>
<dbReference type="InterPro" id="IPR005467">
    <property type="entry name" value="His_kinase_dom"/>
</dbReference>
<dbReference type="SMART" id="SM00387">
    <property type="entry name" value="HATPase_c"/>
    <property type="match status" value="1"/>
</dbReference>
<dbReference type="Pfam" id="PF00072">
    <property type="entry name" value="Response_reg"/>
    <property type="match status" value="1"/>
</dbReference>